<dbReference type="PANTHER" id="PTHR11806">
    <property type="entry name" value="GLUCOSE INHIBITED DIVISION PROTEIN A"/>
    <property type="match status" value="1"/>
</dbReference>
<dbReference type="AlphaFoldDB" id="A0A4W3GPV0"/>
<dbReference type="GO" id="GO:0030488">
    <property type="term" value="P:tRNA methylation"/>
    <property type="evidence" value="ECO:0007669"/>
    <property type="project" value="TreeGrafter"/>
</dbReference>
<keyword evidence="5" id="KW-1185">Reference proteome</keyword>
<proteinExistence type="inferred from homology"/>
<reference evidence="4" key="4">
    <citation type="submission" date="2025-08" db="UniProtKB">
        <authorList>
            <consortium name="Ensembl"/>
        </authorList>
    </citation>
    <scope>IDENTIFICATION</scope>
</reference>
<dbReference type="Gene3D" id="2.40.30.260">
    <property type="match status" value="1"/>
</dbReference>
<feature type="domain" description="MnmG N-terminal" evidence="3">
    <location>
        <begin position="3"/>
        <end position="113"/>
    </location>
</feature>
<dbReference type="Proteomes" id="UP000314986">
    <property type="component" value="Unassembled WGS sequence"/>
</dbReference>
<reference evidence="4" key="5">
    <citation type="submission" date="2025-09" db="UniProtKB">
        <authorList>
            <consortium name="Ensembl"/>
        </authorList>
    </citation>
    <scope>IDENTIFICATION</scope>
</reference>
<evidence type="ECO:0000256" key="2">
    <source>
        <dbReference type="ARBA" id="ARBA00007653"/>
    </source>
</evidence>
<dbReference type="InterPro" id="IPR020595">
    <property type="entry name" value="MnmG-rel_CS"/>
</dbReference>
<evidence type="ECO:0000259" key="3">
    <source>
        <dbReference type="Pfam" id="PF01134"/>
    </source>
</evidence>
<dbReference type="GeneTree" id="ENSGT00390000011297"/>
<organism evidence="4 5">
    <name type="scientific">Callorhinchus milii</name>
    <name type="common">Ghost shark</name>
    <dbReference type="NCBI Taxonomy" id="7868"/>
    <lineage>
        <taxon>Eukaryota</taxon>
        <taxon>Metazoa</taxon>
        <taxon>Chordata</taxon>
        <taxon>Craniata</taxon>
        <taxon>Vertebrata</taxon>
        <taxon>Chondrichthyes</taxon>
        <taxon>Holocephali</taxon>
        <taxon>Chimaeriformes</taxon>
        <taxon>Callorhinchidae</taxon>
        <taxon>Callorhinchus</taxon>
    </lineage>
</organism>
<dbReference type="PROSITE" id="PS01280">
    <property type="entry name" value="GIDA_1"/>
    <property type="match status" value="1"/>
</dbReference>
<comment type="similarity">
    <text evidence="2">Belongs to the MnmG family.</text>
</comment>
<reference evidence="5" key="2">
    <citation type="journal article" date="2007" name="PLoS Biol.">
        <title>Survey sequencing and comparative analysis of the elephant shark (Callorhinchus milii) genome.</title>
        <authorList>
            <person name="Venkatesh B."/>
            <person name="Kirkness E.F."/>
            <person name="Loh Y.H."/>
            <person name="Halpern A.L."/>
            <person name="Lee A.P."/>
            <person name="Johnson J."/>
            <person name="Dandona N."/>
            <person name="Viswanathan L.D."/>
            <person name="Tay A."/>
            <person name="Venter J.C."/>
            <person name="Strausberg R.L."/>
            <person name="Brenner S."/>
        </authorList>
    </citation>
    <scope>NUCLEOTIDE SEQUENCE [LARGE SCALE GENOMIC DNA]</scope>
</reference>
<dbReference type="Ensembl" id="ENSCMIT00000006238.1">
    <property type="protein sequence ID" value="ENSCMIP00000006038.1"/>
    <property type="gene ID" value="ENSCMIG00000003476.1"/>
</dbReference>
<evidence type="ECO:0000313" key="4">
    <source>
        <dbReference type="Ensembl" id="ENSCMIP00000006038.1"/>
    </source>
</evidence>
<reference evidence="5" key="3">
    <citation type="journal article" date="2014" name="Nature">
        <title>Elephant shark genome provides unique insights into gnathostome evolution.</title>
        <authorList>
            <consortium name="International Elephant Shark Genome Sequencing Consortium"/>
            <person name="Venkatesh B."/>
            <person name="Lee A.P."/>
            <person name="Ravi V."/>
            <person name="Maurya A.K."/>
            <person name="Lian M.M."/>
            <person name="Swann J.B."/>
            <person name="Ohta Y."/>
            <person name="Flajnik M.F."/>
            <person name="Sutoh Y."/>
            <person name="Kasahara M."/>
            <person name="Hoon S."/>
            <person name="Gangu V."/>
            <person name="Roy S.W."/>
            <person name="Irimia M."/>
            <person name="Korzh V."/>
            <person name="Kondrychyn I."/>
            <person name="Lim Z.W."/>
            <person name="Tay B.H."/>
            <person name="Tohari S."/>
            <person name="Kong K.W."/>
            <person name="Ho S."/>
            <person name="Lorente-Galdos B."/>
            <person name="Quilez J."/>
            <person name="Marques-Bonet T."/>
            <person name="Raney B.J."/>
            <person name="Ingham P.W."/>
            <person name="Tay A."/>
            <person name="Hillier L.W."/>
            <person name="Minx P."/>
            <person name="Boehm T."/>
            <person name="Wilson R.K."/>
            <person name="Brenner S."/>
            <person name="Warren W.C."/>
        </authorList>
    </citation>
    <scope>NUCLEOTIDE SEQUENCE [LARGE SCALE GENOMIC DNA]</scope>
</reference>
<reference evidence="5" key="1">
    <citation type="journal article" date="2006" name="Science">
        <title>Ancient noncoding elements conserved in the human genome.</title>
        <authorList>
            <person name="Venkatesh B."/>
            <person name="Kirkness E.F."/>
            <person name="Loh Y.H."/>
            <person name="Halpern A.L."/>
            <person name="Lee A.P."/>
            <person name="Johnson J."/>
            <person name="Dandona N."/>
            <person name="Viswanathan L.D."/>
            <person name="Tay A."/>
            <person name="Venter J.C."/>
            <person name="Strausberg R.L."/>
            <person name="Brenner S."/>
        </authorList>
    </citation>
    <scope>NUCLEOTIDE SEQUENCE [LARGE SCALE GENOMIC DNA]</scope>
</reference>
<evidence type="ECO:0000256" key="1">
    <source>
        <dbReference type="ARBA" id="ARBA00001974"/>
    </source>
</evidence>
<dbReference type="GO" id="GO:0005829">
    <property type="term" value="C:cytosol"/>
    <property type="evidence" value="ECO:0007669"/>
    <property type="project" value="TreeGrafter"/>
</dbReference>
<dbReference type="PANTHER" id="PTHR11806:SF0">
    <property type="entry name" value="PROTEIN MTO1 HOMOLOG, MITOCHONDRIAL"/>
    <property type="match status" value="1"/>
</dbReference>
<accession>A0A4W3GPV0</accession>
<evidence type="ECO:0000313" key="5">
    <source>
        <dbReference type="Proteomes" id="UP000314986"/>
    </source>
</evidence>
<dbReference type="Pfam" id="PF01134">
    <property type="entry name" value="GIDA"/>
    <property type="match status" value="1"/>
</dbReference>
<dbReference type="GO" id="GO:0050660">
    <property type="term" value="F:flavin adenine dinucleotide binding"/>
    <property type="evidence" value="ECO:0007669"/>
    <property type="project" value="InterPro"/>
</dbReference>
<dbReference type="InterPro" id="IPR002218">
    <property type="entry name" value="MnmG-rel"/>
</dbReference>
<dbReference type="GO" id="GO:0002098">
    <property type="term" value="P:tRNA wobble uridine modification"/>
    <property type="evidence" value="ECO:0007669"/>
    <property type="project" value="TreeGrafter"/>
</dbReference>
<sequence length="142" mass="15623">PGDQLPCYLTHTGPEVEKIIRENLHLNRHVAETVQGPRYCPSLEAKVLRFPGRCHQVWLEPEGLNSDIIYPQGLSVTLPVPLQQQLIRTIPGLHNAEIVHPGNHHHTDINHNNNIINNNHGVPVGSGVRPLASQPTAPVAQG</sequence>
<comment type="cofactor">
    <cofactor evidence="1">
        <name>FAD</name>
        <dbReference type="ChEBI" id="CHEBI:57692"/>
    </cofactor>
</comment>
<protein>
    <recommendedName>
        <fullName evidence="3">MnmG N-terminal domain-containing protein</fullName>
    </recommendedName>
</protein>
<dbReference type="InterPro" id="IPR040131">
    <property type="entry name" value="MnmG_N"/>
</dbReference>
<name>A0A4W3GPV0_CALMI</name>